<evidence type="ECO:0000256" key="2">
    <source>
        <dbReference type="ARBA" id="ARBA00022630"/>
    </source>
</evidence>
<keyword evidence="2" id="KW-0285">Flavoprotein</keyword>
<dbReference type="AlphaFoldDB" id="A0A2S8J922"/>
<organism evidence="6 7">
    <name type="scientific">Rhodococcus opacus</name>
    <name type="common">Nocardia opaca</name>
    <dbReference type="NCBI Taxonomy" id="37919"/>
    <lineage>
        <taxon>Bacteria</taxon>
        <taxon>Bacillati</taxon>
        <taxon>Actinomycetota</taxon>
        <taxon>Actinomycetes</taxon>
        <taxon>Mycobacteriales</taxon>
        <taxon>Nocardiaceae</taxon>
        <taxon>Rhodococcus</taxon>
    </lineage>
</organism>
<dbReference type="PANTHER" id="PTHR43400:SF10">
    <property type="entry name" value="3-OXOSTEROID 1-DEHYDROGENASE"/>
    <property type="match status" value="1"/>
</dbReference>
<dbReference type="Gene3D" id="3.90.700.10">
    <property type="entry name" value="Succinate dehydrogenase/fumarate reductase flavoprotein, catalytic domain"/>
    <property type="match status" value="1"/>
</dbReference>
<dbReference type="Gene3D" id="3.50.50.60">
    <property type="entry name" value="FAD/NAD(P)-binding domain"/>
    <property type="match status" value="1"/>
</dbReference>
<name>A0A2S8J922_RHOOP</name>
<protein>
    <recommendedName>
        <fullName evidence="5">FAD-dependent oxidoreductase 2 FAD-binding domain-containing protein</fullName>
    </recommendedName>
</protein>
<feature type="domain" description="FAD-dependent oxidoreductase 2 FAD-binding" evidence="5">
    <location>
        <begin position="25"/>
        <end position="481"/>
    </location>
</feature>
<dbReference type="InterPro" id="IPR027477">
    <property type="entry name" value="Succ_DH/fumarate_Rdtase_cat_sf"/>
</dbReference>
<evidence type="ECO:0000313" key="7">
    <source>
        <dbReference type="Proteomes" id="UP000239290"/>
    </source>
</evidence>
<gene>
    <name evidence="6" type="ORF">C5613_18530</name>
</gene>
<dbReference type="InterPro" id="IPR050315">
    <property type="entry name" value="FAD-oxidoreductase_2"/>
</dbReference>
<keyword evidence="3" id="KW-0274">FAD</keyword>
<dbReference type="EMBL" id="PUIO01000020">
    <property type="protein sequence ID" value="PQP23541.1"/>
    <property type="molecule type" value="Genomic_DNA"/>
</dbReference>
<dbReference type="InterPro" id="IPR036188">
    <property type="entry name" value="FAD/NAD-bd_sf"/>
</dbReference>
<evidence type="ECO:0000256" key="1">
    <source>
        <dbReference type="ARBA" id="ARBA00001974"/>
    </source>
</evidence>
<sequence length="518" mass="55684">MPVGTVAKGLSMEHQNQAPTADSADVVVVGFGGSGAAAAIEAHDRGARVLVVEKASEEHHSPTTALLAGGAMFGTDVDQTHTYLAACAGNLIPSEVCRSWAEEAAVLRDWIDGLAPEAFRMAPPKPSAEFPHLPGAAAIESSFGEFTSADGEWSKGSGAHLFDALRRAVQRRGIEVRYGARAQQLISTDGRIQGIVVDTETGPHELHAHRAVVLATGGFEFDDELKRQYLTGGDQVHFYGSRYATGDGIRMAQAVGADLWHMSNMAGRGVGHFVDTEGRVVNAIMLLDLKWVGLNDPVGYIITDRDGHRFADESVQAKLGHSFYYEMLHYDAEAGVFPRIPSYWIFDQRRFEAGPLTIPRYGSSGAAGYAWSDDNSHELDKGWIHRGTTVEEVAAAAGIADPSAAADEVARYNRACAGAKDPYRSATMDMTPLDSPPYYCVKLWPGGTNTTGGPRRDATGRVVHAFGHLIDGLYACGENGSIIGERYPGLYAYYSEVLSSGRIAGRNAARKRCPTAEH</sequence>
<dbReference type="Proteomes" id="UP000239290">
    <property type="component" value="Unassembled WGS sequence"/>
</dbReference>
<comment type="cofactor">
    <cofactor evidence="1">
        <name>FAD</name>
        <dbReference type="ChEBI" id="CHEBI:57692"/>
    </cofactor>
</comment>
<keyword evidence="4" id="KW-0560">Oxidoreductase</keyword>
<evidence type="ECO:0000256" key="3">
    <source>
        <dbReference type="ARBA" id="ARBA00022827"/>
    </source>
</evidence>
<dbReference type="SUPFAM" id="SSF56425">
    <property type="entry name" value="Succinate dehydrogenase/fumarate reductase flavoprotein, catalytic domain"/>
    <property type="match status" value="1"/>
</dbReference>
<dbReference type="GO" id="GO:0033765">
    <property type="term" value="F:steroid dehydrogenase activity, acting on the CH-CH group of donors"/>
    <property type="evidence" value="ECO:0007669"/>
    <property type="project" value="UniProtKB-ARBA"/>
</dbReference>
<evidence type="ECO:0000313" key="6">
    <source>
        <dbReference type="EMBL" id="PQP23541.1"/>
    </source>
</evidence>
<evidence type="ECO:0000256" key="4">
    <source>
        <dbReference type="ARBA" id="ARBA00023002"/>
    </source>
</evidence>
<comment type="caution">
    <text evidence="6">The sequence shown here is derived from an EMBL/GenBank/DDBJ whole genome shotgun (WGS) entry which is preliminary data.</text>
</comment>
<dbReference type="SUPFAM" id="SSF51905">
    <property type="entry name" value="FAD/NAD(P)-binding domain"/>
    <property type="match status" value="1"/>
</dbReference>
<accession>A0A2S8J922</accession>
<evidence type="ECO:0000259" key="5">
    <source>
        <dbReference type="Pfam" id="PF00890"/>
    </source>
</evidence>
<reference evidence="7" key="1">
    <citation type="submission" date="2018-02" db="EMBL/GenBank/DDBJ databases">
        <title>Draft genome sequencing of Rhodococcus opacus KU647198.</title>
        <authorList>
            <person name="Zheng B.-X."/>
        </authorList>
    </citation>
    <scope>NUCLEOTIDE SEQUENCE [LARGE SCALE GENOMIC DNA]</scope>
    <source>
        <strain evidence="7">04-OD7</strain>
    </source>
</reference>
<dbReference type="InterPro" id="IPR003953">
    <property type="entry name" value="FAD-dep_OxRdtase_2_FAD-bd"/>
</dbReference>
<dbReference type="Pfam" id="PF00890">
    <property type="entry name" value="FAD_binding_2"/>
    <property type="match status" value="1"/>
</dbReference>
<dbReference type="PANTHER" id="PTHR43400">
    <property type="entry name" value="FUMARATE REDUCTASE"/>
    <property type="match status" value="1"/>
</dbReference>
<proteinExistence type="predicted"/>